<gene>
    <name evidence="2" type="ORF">GUJ93_ZPchr0004g38105</name>
</gene>
<feature type="compositionally biased region" description="Basic and acidic residues" evidence="1">
    <location>
        <begin position="54"/>
        <end position="63"/>
    </location>
</feature>
<keyword evidence="3" id="KW-1185">Reference proteome</keyword>
<organism evidence="2 3">
    <name type="scientific">Zizania palustris</name>
    <name type="common">Northern wild rice</name>
    <dbReference type="NCBI Taxonomy" id="103762"/>
    <lineage>
        <taxon>Eukaryota</taxon>
        <taxon>Viridiplantae</taxon>
        <taxon>Streptophyta</taxon>
        <taxon>Embryophyta</taxon>
        <taxon>Tracheophyta</taxon>
        <taxon>Spermatophyta</taxon>
        <taxon>Magnoliopsida</taxon>
        <taxon>Liliopsida</taxon>
        <taxon>Poales</taxon>
        <taxon>Poaceae</taxon>
        <taxon>BOP clade</taxon>
        <taxon>Oryzoideae</taxon>
        <taxon>Oryzeae</taxon>
        <taxon>Zizaniinae</taxon>
        <taxon>Zizania</taxon>
    </lineage>
</organism>
<feature type="region of interest" description="Disordered" evidence="1">
    <location>
        <begin position="109"/>
        <end position="144"/>
    </location>
</feature>
<dbReference type="Proteomes" id="UP000729402">
    <property type="component" value="Unassembled WGS sequence"/>
</dbReference>
<reference evidence="2" key="2">
    <citation type="submission" date="2021-02" db="EMBL/GenBank/DDBJ databases">
        <authorList>
            <person name="Kimball J.A."/>
            <person name="Haas M.W."/>
            <person name="Macchietto M."/>
            <person name="Kono T."/>
            <person name="Duquette J."/>
            <person name="Shao M."/>
        </authorList>
    </citation>
    <scope>NUCLEOTIDE SEQUENCE</scope>
    <source>
        <tissue evidence="2">Fresh leaf tissue</tissue>
    </source>
</reference>
<dbReference type="AlphaFoldDB" id="A0A8J5SIW4"/>
<proteinExistence type="predicted"/>
<protein>
    <submittedName>
        <fullName evidence="2">Uncharacterized protein</fullName>
    </submittedName>
</protein>
<feature type="compositionally biased region" description="Polar residues" evidence="1">
    <location>
        <begin position="187"/>
        <end position="199"/>
    </location>
</feature>
<dbReference type="EMBL" id="JAAALK010000285">
    <property type="protein sequence ID" value="KAG8066104.1"/>
    <property type="molecule type" value="Genomic_DNA"/>
</dbReference>
<feature type="region of interest" description="Disordered" evidence="1">
    <location>
        <begin position="24"/>
        <end position="68"/>
    </location>
</feature>
<evidence type="ECO:0000256" key="1">
    <source>
        <dbReference type="SAM" id="MobiDB-lite"/>
    </source>
</evidence>
<feature type="compositionally biased region" description="Basic and acidic residues" evidence="1">
    <location>
        <begin position="118"/>
        <end position="129"/>
    </location>
</feature>
<accession>A0A8J5SIW4</accession>
<comment type="caution">
    <text evidence="2">The sequence shown here is derived from an EMBL/GenBank/DDBJ whole genome shotgun (WGS) entry which is preliminary data.</text>
</comment>
<feature type="region of interest" description="Disordered" evidence="1">
    <location>
        <begin position="172"/>
        <end position="207"/>
    </location>
</feature>
<sequence length="207" mass="22851">MTLPRLPRSRRVLVIDDHQLDGELVGPEEGARRRKQKRVRSSEVGKPAKATRGLAEKSQREASKTSWSWTTIELSPRRRKKHQTRLPTVAQGLCIMPVALASTISTQKGTPSVAIRPENGRGGKEDMKGAVDALKPPLDSSKEMKSRAYRSRAWSEVASTLAKQFSETHQPVFGSLIPSPLTPTPQPKSSLSHAHSVHQSPGRHKHV</sequence>
<reference evidence="2" key="1">
    <citation type="journal article" date="2021" name="bioRxiv">
        <title>Whole Genome Assembly and Annotation of Northern Wild Rice, Zizania palustris L., Supports a Whole Genome Duplication in the Zizania Genus.</title>
        <authorList>
            <person name="Haas M."/>
            <person name="Kono T."/>
            <person name="Macchietto M."/>
            <person name="Millas R."/>
            <person name="McGilp L."/>
            <person name="Shao M."/>
            <person name="Duquette J."/>
            <person name="Hirsch C.N."/>
            <person name="Kimball J."/>
        </authorList>
    </citation>
    <scope>NUCLEOTIDE SEQUENCE</scope>
    <source>
        <tissue evidence="2">Fresh leaf tissue</tissue>
    </source>
</reference>
<evidence type="ECO:0000313" key="3">
    <source>
        <dbReference type="Proteomes" id="UP000729402"/>
    </source>
</evidence>
<name>A0A8J5SIW4_ZIZPA</name>
<evidence type="ECO:0000313" key="2">
    <source>
        <dbReference type="EMBL" id="KAG8066104.1"/>
    </source>
</evidence>